<comment type="caution">
    <text evidence="1">The sequence shown here is derived from an EMBL/GenBank/DDBJ whole genome shotgun (WGS) entry which is preliminary data.</text>
</comment>
<dbReference type="EMBL" id="VENP01000099">
    <property type="protein sequence ID" value="TNU72839.1"/>
    <property type="molecule type" value="Genomic_DNA"/>
</dbReference>
<organism evidence="1 2">
    <name type="scientific">Miniimonas arenae</name>
    <dbReference type="NCBI Taxonomy" id="676201"/>
    <lineage>
        <taxon>Bacteria</taxon>
        <taxon>Bacillati</taxon>
        <taxon>Actinomycetota</taxon>
        <taxon>Actinomycetes</taxon>
        <taxon>Micrococcales</taxon>
        <taxon>Beutenbergiaceae</taxon>
        <taxon>Miniimonas</taxon>
    </lineage>
</organism>
<keyword evidence="2" id="KW-1185">Reference proteome</keyword>
<proteinExistence type="predicted"/>
<dbReference type="PANTHER" id="PTHR48079">
    <property type="entry name" value="PROTEIN YEEZ"/>
    <property type="match status" value="1"/>
</dbReference>
<sequence>MPTSAYGVTMRLLVLGGSVFVSAAVVRHALAAGHDVTAVTRGLHGTVPDGVTHVRADRTAPDGLASVAGEAWDAVVDVSSQPGQVRSAVAQLATDGAHYLYVSSGSAYADTATPGLTEDGPLLPALAGDALESMADYGGAKVACERAVLDGASRATVVRPGLIGGAGDTSGRSGYWPWRFAHPSGPAVLVPDAPDLLVQLIDVEDLAAWIVHLLDSGRTGVFNAVGHATPFPAALSAAHEAALAVGGGEQAGAPDCGGGQPGEPTLVAVDGPWLAAHEVAPWAGPRSMPLWLDDPEWAGFGARSNVAALAAGLRLRPLAETFAATLRWHETVGGVPTSGLSDEDERELLALASS</sequence>
<evidence type="ECO:0000313" key="2">
    <source>
        <dbReference type="Proteomes" id="UP000313849"/>
    </source>
</evidence>
<dbReference type="Proteomes" id="UP000313849">
    <property type="component" value="Unassembled WGS sequence"/>
</dbReference>
<dbReference type="Gene3D" id="3.40.50.720">
    <property type="entry name" value="NAD(P)-binding Rossmann-like Domain"/>
    <property type="match status" value="1"/>
</dbReference>
<accession>A0A5C5B8K0</accession>
<evidence type="ECO:0000313" key="1">
    <source>
        <dbReference type="EMBL" id="TNU72839.1"/>
    </source>
</evidence>
<dbReference type="SUPFAM" id="SSF51735">
    <property type="entry name" value="NAD(P)-binding Rossmann-fold domains"/>
    <property type="match status" value="1"/>
</dbReference>
<dbReference type="InterPro" id="IPR036291">
    <property type="entry name" value="NAD(P)-bd_dom_sf"/>
</dbReference>
<dbReference type="GO" id="GO:0005737">
    <property type="term" value="C:cytoplasm"/>
    <property type="evidence" value="ECO:0007669"/>
    <property type="project" value="TreeGrafter"/>
</dbReference>
<dbReference type="OrthoDB" id="7941246at2"/>
<dbReference type="GO" id="GO:0004029">
    <property type="term" value="F:aldehyde dehydrogenase (NAD+) activity"/>
    <property type="evidence" value="ECO:0007669"/>
    <property type="project" value="TreeGrafter"/>
</dbReference>
<gene>
    <name evidence="1" type="ORF">FH969_14625</name>
</gene>
<dbReference type="AlphaFoldDB" id="A0A5C5B8K0"/>
<dbReference type="InterPro" id="IPR051783">
    <property type="entry name" value="NAD(P)-dependent_oxidoreduct"/>
</dbReference>
<dbReference type="PANTHER" id="PTHR48079:SF6">
    <property type="entry name" value="NAD(P)-BINDING DOMAIN-CONTAINING PROTEIN-RELATED"/>
    <property type="match status" value="1"/>
</dbReference>
<name>A0A5C5B8K0_9MICO</name>
<reference evidence="1 2" key="1">
    <citation type="submission" date="2019-06" db="EMBL/GenBank/DDBJ databases">
        <title>Draft genome sequence of Miniimonas arenae KCTC 19750T isolated from sea sand.</title>
        <authorList>
            <person name="Park S.-J."/>
        </authorList>
    </citation>
    <scope>NUCLEOTIDE SEQUENCE [LARGE SCALE GENOMIC DNA]</scope>
    <source>
        <strain evidence="1 2">KCTC 19750</strain>
    </source>
</reference>
<protein>
    <submittedName>
        <fullName evidence="1">NAD-dependent epimerase/dehydratase family protein</fullName>
    </submittedName>
</protein>